<dbReference type="WBParaSite" id="SPAL_0000564900.1">
    <property type="protein sequence ID" value="SPAL_0000564900.1"/>
    <property type="gene ID" value="SPAL_0000564900"/>
</dbReference>
<dbReference type="Proteomes" id="UP000046392">
    <property type="component" value="Unplaced"/>
</dbReference>
<protein>
    <submittedName>
        <fullName evidence="2">Uncharacterized protein</fullName>
    </submittedName>
</protein>
<sequence length="96" mass="10487">MCNRRVKYFWTIKESEFDFPYHSCLGPKCLNLFLIPVAKEGSFRTTAIEGQGNRVTGGAVNKTVLAGGGAIKQRVSMSIGVLISSVCKKCEALMNL</sequence>
<proteinExistence type="predicted"/>
<keyword evidence="1" id="KW-1185">Reference proteome</keyword>
<organism evidence="1 2">
    <name type="scientific">Strongyloides papillosus</name>
    <name type="common">Intestinal threadworm</name>
    <dbReference type="NCBI Taxonomy" id="174720"/>
    <lineage>
        <taxon>Eukaryota</taxon>
        <taxon>Metazoa</taxon>
        <taxon>Ecdysozoa</taxon>
        <taxon>Nematoda</taxon>
        <taxon>Chromadorea</taxon>
        <taxon>Rhabditida</taxon>
        <taxon>Tylenchina</taxon>
        <taxon>Panagrolaimomorpha</taxon>
        <taxon>Strongyloidoidea</taxon>
        <taxon>Strongyloididae</taxon>
        <taxon>Strongyloides</taxon>
    </lineage>
</organism>
<name>A0A0N5BI67_STREA</name>
<accession>A0A0N5BI67</accession>
<evidence type="ECO:0000313" key="1">
    <source>
        <dbReference type="Proteomes" id="UP000046392"/>
    </source>
</evidence>
<dbReference type="AlphaFoldDB" id="A0A0N5BI67"/>
<reference evidence="2" key="1">
    <citation type="submission" date="2017-02" db="UniProtKB">
        <authorList>
            <consortium name="WormBaseParasite"/>
        </authorList>
    </citation>
    <scope>IDENTIFICATION</scope>
</reference>
<evidence type="ECO:0000313" key="2">
    <source>
        <dbReference type="WBParaSite" id="SPAL_0000564900.1"/>
    </source>
</evidence>